<keyword evidence="7 9" id="KW-0012">Acyltransferase</keyword>
<dbReference type="Gene3D" id="3.60.70.12">
    <property type="entry name" value="L-amino peptidase D-ALA esterase/amidase"/>
    <property type="match status" value="1"/>
</dbReference>
<keyword evidence="5 9" id="KW-0808">Transferase</keyword>
<dbReference type="GO" id="GO:0004042">
    <property type="term" value="F:L-glutamate N-acetyltransferase activity"/>
    <property type="evidence" value="ECO:0007669"/>
    <property type="project" value="UniProtKB-UniRule"/>
</dbReference>
<sequence length="394" mass="41306">MTTVKGFSFAARPAGIRKSGRLDLGLIFSSVPATCAGVFTTNKIQAAPVLVTAPRVAAGRCQAVLINSGNANACTGEPGLRDARCCGRLLADCLGIDEKLVAVSSTGVIGHPLPMPVMQAAIPDLPRGLSPDAVEDVAAAMMTTDSFAKLSSRQGAVAGMPYTLLGMAKGAGMIHPNMATMLAFVMTDACVEPNFLQQALRDAVANSFNIITVDRDTSTNDMVLVMANGEAKTPEIVAGSPEAKEFSTLLREVLLDLAKMIVRDGEGATKLVHVQVEGAADAADARRVAYHVATSSLVKTAFFGEDANWGRIIAAVGYSGAQVDPDRIAICFGDVPVVQKGLGTGPELEAQATEVLKRAEFSVCIDLGIGNGRAEYYTSDLTYDYVKINAAYRT</sequence>
<dbReference type="PANTHER" id="PTHR23100:SF0">
    <property type="entry name" value="ARGININE BIOSYNTHESIS BIFUNCTIONAL PROTEIN ARGJ, MITOCHONDRIAL"/>
    <property type="match status" value="1"/>
</dbReference>
<dbReference type="Gene3D" id="3.10.20.340">
    <property type="entry name" value="ArgJ beta chain, C-terminal domain"/>
    <property type="match status" value="1"/>
</dbReference>
<dbReference type="GO" id="GO:0004358">
    <property type="term" value="F:L-glutamate N-acetyltransferase activity, acting on acetyl-L-ornithine as donor"/>
    <property type="evidence" value="ECO:0007669"/>
    <property type="project" value="UniProtKB-UniRule"/>
</dbReference>
<evidence type="ECO:0000256" key="4">
    <source>
        <dbReference type="ARBA" id="ARBA00022605"/>
    </source>
</evidence>
<feature type="binding site" evidence="9">
    <location>
        <position position="394"/>
    </location>
    <ligand>
        <name>substrate</name>
    </ligand>
</feature>
<feature type="binding site" evidence="9">
    <location>
        <position position="266"/>
    </location>
    <ligand>
        <name>substrate</name>
    </ligand>
</feature>
<evidence type="ECO:0000256" key="3">
    <source>
        <dbReference type="ARBA" id="ARBA00022571"/>
    </source>
</evidence>
<evidence type="ECO:0000256" key="7">
    <source>
        <dbReference type="ARBA" id="ARBA00023315"/>
    </source>
</evidence>
<reference evidence="10 11" key="1">
    <citation type="journal article" date="2017" name="Genome Announc.">
        <title>Complete Genome Sequences of Two Acetylene-Fermenting Pelobacter acetylenicus Strains.</title>
        <authorList>
            <person name="Sutton J.M."/>
            <person name="Baesman S.M."/>
            <person name="Fierst J.L."/>
            <person name="Poret-Peterson A.T."/>
            <person name="Oremland R.S."/>
            <person name="Dunlap D.S."/>
            <person name="Akob D.M."/>
        </authorList>
    </citation>
    <scope>NUCLEOTIDE SEQUENCE [LARGE SCALE GENOMIC DNA]</scope>
    <source>
        <strain evidence="10 11">DSM 3247</strain>
    </source>
</reference>
<dbReference type="FunFam" id="3.60.70.12:FF:000001">
    <property type="entry name" value="Arginine biosynthesis bifunctional protein ArgJ, chloroplastic"/>
    <property type="match status" value="1"/>
</dbReference>
<evidence type="ECO:0000313" key="11">
    <source>
        <dbReference type="Proteomes" id="UP000182264"/>
    </source>
</evidence>
<dbReference type="EC" id="2.3.1.1" evidence="9"/>
<keyword evidence="11" id="KW-1185">Reference proteome</keyword>
<dbReference type="RefSeq" id="WP_072287122.1">
    <property type="nucleotide sequence ID" value="NZ_CP015455.1"/>
</dbReference>
<dbReference type="OrthoDB" id="9804242at2"/>
<comment type="pathway">
    <text evidence="9">Amino-acid biosynthesis; L-arginine biosynthesis; L-ornithine and N-acetyl-L-glutamate from L-glutamate and N(2)-acetyl-L-ornithine (cyclic): step 1/1.</text>
</comment>
<keyword evidence="6 9" id="KW-0068">Autocatalytic cleavage</keyword>
<name>A0A1L3GH56_SYNAC</name>
<comment type="subunit">
    <text evidence="2 9">Heterotetramer of two alpha and two beta chains.</text>
</comment>
<comment type="function">
    <text evidence="9">Catalyzes two activities which are involved in the cyclic version of arginine biosynthesis: the synthesis of N-acetylglutamate from glutamate and acetyl-CoA as the acetyl donor, and of ornithine by transacetylation between N(2)-acetylornithine and glutamate.</text>
</comment>
<dbReference type="Pfam" id="PF01960">
    <property type="entry name" value="ArgJ"/>
    <property type="match status" value="1"/>
</dbReference>
<dbReference type="AlphaFoldDB" id="A0A1L3GH56"/>
<dbReference type="STRING" id="29542.A6070_03800"/>
<dbReference type="InterPro" id="IPR042195">
    <property type="entry name" value="ArgJ_beta_C"/>
</dbReference>
<dbReference type="CDD" id="cd02152">
    <property type="entry name" value="OAT"/>
    <property type="match status" value="1"/>
</dbReference>
<keyword evidence="9" id="KW-0511">Multifunctional enzyme</keyword>
<dbReference type="Proteomes" id="UP000182264">
    <property type="component" value="Chromosome"/>
</dbReference>
<comment type="pathway">
    <text evidence="9">Amino-acid biosynthesis; L-arginine biosynthesis; N(2)-acetyl-L-ornithine from L-glutamate: step 1/4.</text>
</comment>
<dbReference type="NCBIfam" id="TIGR00120">
    <property type="entry name" value="ArgJ"/>
    <property type="match status" value="1"/>
</dbReference>
<feature type="site" description="Cleavage; by autolysis" evidence="9">
    <location>
        <begin position="179"/>
        <end position="180"/>
    </location>
</feature>
<dbReference type="PANTHER" id="PTHR23100">
    <property type="entry name" value="ARGININE BIOSYNTHESIS BIFUNCTIONAL PROTEIN ARGJ"/>
    <property type="match status" value="1"/>
</dbReference>
<dbReference type="GO" id="GO:0006592">
    <property type="term" value="P:ornithine biosynthetic process"/>
    <property type="evidence" value="ECO:0007669"/>
    <property type="project" value="TreeGrafter"/>
</dbReference>
<dbReference type="InterPro" id="IPR016117">
    <property type="entry name" value="ArgJ-like_dom_sf"/>
</dbReference>
<dbReference type="FunFam" id="3.10.20.340:FF:000001">
    <property type="entry name" value="Arginine biosynthesis bifunctional protein ArgJ, chloroplastic"/>
    <property type="match status" value="1"/>
</dbReference>
<dbReference type="EMBL" id="CP015518">
    <property type="protein sequence ID" value="APG25272.1"/>
    <property type="molecule type" value="Genomic_DNA"/>
</dbReference>
<evidence type="ECO:0000256" key="9">
    <source>
        <dbReference type="HAMAP-Rule" id="MF_01106"/>
    </source>
</evidence>
<feature type="chain" id="PRO_5023347885" description="Arginine biosynthesis bifunctional protein ArgJ alpha chain" evidence="9">
    <location>
        <begin position="1"/>
        <end position="179"/>
    </location>
</feature>
<feature type="binding site" evidence="9">
    <location>
        <position position="143"/>
    </location>
    <ligand>
        <name>substrate</name>
    </ligand>
</feature>
<evidence type="ECO:0000256" key="8">
    <source>
        <dbReference type="ARBA" id="ARBA00049439"/>
    </source>
</evidence>
<comment type="subcellular location">
    <subcellularLocation>
        <location evidence="9">Cytoplasm</location>
    </subcellularLocation>
</comment>
<evidence type="ECO:0000256" key="5">
    <source>
        <dbReference type="ARBA" id="ARBA00022679"/>
    </source>
</evidence>
<keyword evidence="3 9" id="KW-0055">Arginine biosynthesis</keyword>
<feature type="site" description="Involved in the stabilization of negative charge on the oxyanion by the formation of the oxyanion hole" evidence="9">
    <location>
        <position position="107"/>
    </location>
</feature>
<dbReference type="HAMAP" id="MF_01106">
    <property type="entry name" value="ArgJ"/>
    <property type="match status" value="1"/>
</dbReference>
<dbReference type="EC" id="2.3.1.35" evidence="9"/>
<evidence type="ECO:0000313" key="10">
    <source>
        <dbReference type="EMBL" id="APG25272.1"/>
    </source>
</evidence>
<evidence type="ECO:0000256" key="2">
    <source>
        <dbReference type="ARBA" id="ARBA00011475"/>
    </source>
</evidence>
<dbReference type="SUPFAM" id="SSF56266">
    <property type="entry name" value="DmpA/ArgJ-like"/>
    <property type="match status" value="1"/>
</dbReference>
<comment type="catalytic activity">
    <reaction evidence="9">
        <text>L-glutamate + acetyl-CoA = N-acetyl-L-glutamate + CoA + H(+)</text>
        <dbReference type="Rhea" id="RHEA:24292"/>
        <dbReference type="ChEBI" id="CHEBI:15378"/>
        <dbReference type="ChEBI" id="CHEBI:29985"/>
        <dbReference type="ChEBI" id="CHEBI:44337"/>
        <dbReference type="ChEBI" id="CHEBI:57287"/>
        <dbReference type="ChEBI" id="CHEBI:57288"/>
        <dbReference type="EC" id="2.3.1.1"/>
    </reaction>
</comment>
<dbReference type="KEGG" id="pace:A6070_03800"/>
<keyword evidence="4 9" id="KW-0028">Amino-acid biosynthesis</keyword>
<keyword evidence="9" id="KW-0963">Cytoplasm</keyword>
<feature type="site" description="Involved in the stabilization of negative charge on the oxyanion by the formation of the oxyanion hole" evidence="9">
    <location>
        <position position="106"/>
    </location>
</feature>
<organism evidence="10 11">
    <name type="scientific">Syntrophotalea acetylenica</name>
    <name type="common">Pelobacter acetylenicus</name>
    <dbReference type="NCBI Taxonomy" id="29542"/>
    <lineage>
        <taxon>Bacteria</taxon>
        <taxon>Pseudomonadati</taxon>
        <taxon>Thermodesulfobacteriota</taxon>
        <taxon>Desulfuromonadia</taxon>
        <taxon>Desulfuromonadales</taxon>
        <taxon>Syntrophotaleaceae</taxon>
        <taxon>Syntrophotalea</taxon>
    </lineage>
</organism>
<dbReference type="GO" id="GO:0005737">
    <property type="term" value="C:cytoplasm"/>
    <property type="evidence" value="ECO:0007669"/>
    <property type="project" value="UniProtKB-SubCell"/>
</dbReference>
<gene>
    <name evidence="9" type="primary">argJ</name>
    <name evidence="10" type="ORF">A7E75_09800</name>
</gene>
<feature type="binding site" evidence="9">
    <location>
        <position position="169"/>
    </location>
    <ligand>
        <name>substrate</name>
    </ligand>
</feature>
<dbReference type="InterPro" id="IPR002813">
    <property type="entry name" value="Arg_biosynth_ArgJ"/>
</dbReference>
<evidence type="ECO:0000256" key="1">
    <source>
        <dbReference type="ARBA" id="ARBA00006774"/>
    </source>
</evidence>
<evidence type="ECO:0000256" key="6">
    <source>
        <dbReference type="ARBA" id="ARBA00022813"/>
    </source>
</evidence>
<feature type="active site" description="Nucleophile" evidence="9">
    <location>
        <position position="180"/>
    </location>
</feature>
<protein>
    <recommendedName>
        <fullName evidence="9">Arginine biosynthesis bifunctional protein ArgJ</fullName>
    </recommendedName>
    <domain>
        <recommendedName>
            <fullName evidence="9">Glutamate N-acetyltransferase</fullName>
            <ecNumber evidence="9">2.3.1.35</ecNumber>
        </recommendedName>
        <alternativeName>
            <fullName evidence="9">Ornithine acetyltransferase</fullName>
            <shortName evidence="9">OATase</shortName>
        </alternativeName>
        <alternativeName>
            <fullName evidence="9">Ornithine transacetylase</fullName>
        </alternativeName>
    </domain>
    <domain>
        <recommendedName>
            <fullName evidence="9">Amino-acid acetyltransferase</fullName>
            <ecNumber evidence="9">2.3.1.1</ecNumber>
        </recommendedName>
        <alternativeName>
            <fullName evidence="9">N-acetylglutamate synthase</fullName>
            <shortName evidence="9">AGSase</shortName>
        </alternativeName>
    </domain>
    <component>
        <recommendedName>
            <fullName evidence="9">Arginine biosynthesis bifunctional protein ArgJ alpha chain</fullName>
        </recommendedName>
    </component>
    <component>
        <recommendedName>
            <fullName evidence="9">Arginine biosynthesis bifunctional protein ArgJ beta chain</fullName>
        </recommendedName>
    </component>
</protein>
<feature type="binding site" evidence="9">
    <location>
        <position position="389"/>
    </location>
    <ligand>
        <name>substrate</name>
    </ligand>
</feature>
<proteinExistence type="inferred from homology"/>
<feature type="chain" id="PRO_5023347886" description="Arginine biosynthesis bifunctional protein ArgJ beta chain" evidence="9">
    <location>
        <begin position="180"/>
        <end position="394"/>
    </location>
</feature>
<dbReference type="NCBIfam" id="NF003802">
    <property type="entry name" value="PRK05388.1"/>
    <property type="match status" value="1"/>
</dbReference>
<comment type="catalytic activity">
    <reaction evidence="8 9">
        <text>N(2)-acetyl-L-ornithine + L-glutamate = N-acetyl-L-glutamate + L-ornithine</text>
        <dbReference type="Rhea" id="RHEA:15349"/>
        <dbReference type="ChEBI" id="CHEBI:29985"/>
        <dbReference type="ChEBI" id="CHEBI:44337"/>
        <dbReference type="ChEBI" id="CHEBI:46911"/>
        <dbReference type="ChEBI" id="CHEBI:57805"/>
        <dbReference type="EC" id="2.3.1.35"/>
    </reaction>
</comment>
<comment type="similarity">
    <text evidence="1 9">Belongs to the ArgJ family.</text>
</comment>
<feature type="binding site" evidence="9">
    <location>
        <position position="180"/>
    </location>
    <ligand>
        <name>substrate</name>
    </ligand>
</feature>
<dbReference type="GO" id="GO:0006526">
    <property type="term" value="P:L-arginine biosynthetic process"/>
    <property type="evidence" value="ECO:0007669"/>
    <property type="project" value="UniProtKB-UniRule"/>
</dbReference>
<dbReference type="UniPathway" id="UPA00068">
    <property type="reaction ID" value="UER00106"/>
</dbReference>
<accession>A0A1L3GH56</accession>